<name>A0A8S5QVB2_9CAUD</name>
<dbReference type="EMBL" id="BK015744">
    <property type="protein sequence ID" value="DAE22992.1"/>
    <property type="molecule type" value="Genomic_DNA"/>
</dbReference>
<sequence>MPAGTIALTNNSTAVTGSGTNFSSELKANDFLVAIVGGVTYTLGVQSVNSATSVTLTTAYNGPTTSGLAWTAIPNAALVGITAQVAADVARAIRGLNLDKANWQQIFNGTGNVTVTLPDGTSWTGPAWNGIATTVSGKLDKSQNLNDLTDKAAARTNLGFVDGKLPISLGGTGGKTLSEAQSSLGIKPDAFSPGDLDVPWIVPTTGNGWSIAIPSVVRTGYRKVSGQVQMSVNVTANGAKNDGVVIFTIPASYAPNTVISVPSALSDLTTAARLEINPNGNVVCQGYAVSQRNLRIYVEYPLQL</sequence>
<proteinExistence type="predicted"/>
<evidence type="ECO:0000313" key="1">
    <source>
        <dbReference type="EMBL" id="DAE22992.1"/>
    </source>
</evidence>
<reference evidence="1" key="1">
    <citation type="journal article" date="2021" name="Proc. Natl. Acad. Sci. U.S.A.">
        <title>A Catalog of Tens of Thousands of Viruses from Human Metagenomes Reveals Hidden Associations with Chronic Diseases.</title>
        <authorList>
            <person name="Tisza M.J."/>
            <person name="Buck C.B."/>
        </authorList>
    </citation>
    <scope>NUCLEOTIDE SEQUENCE</scope>
    <source>
        <strain evidence="1">Ct2u94</strain>
    </source>
</reference>
<organism evidence="1">
    <name type="scientific">Siphoviridae sp. ct2u94</name>
    <dbReference type="NCBI Taxonomy" id="2826277"/>
    <lineage>
        <taxon>Viruses</taxon>
        <taxon>Duplodnaviria</taxon>
        <taxon>Heunggongvirae</taxon>
        <taxon>Uroviricota</taxon>
        <taxon>Caudoviricetes</taxon>
    </lineage>
</organism>
<protein>
    <submittedName>
        <fullName evidence="1">Tail protein</fullName>
    </submittedName>
</protein>
<accession>A0A8S5QVB2</accession>